<feature type="domain" description="PB1" evidence="10">
    <location>
        <begin position="141"/>
        <end position="229"/>
    </location>
</feature>
<dbReference type="AlphaFoldDB" id="A0AAP0KE76"/>
<dbReference type="InterPro" id="IPR003311">
    <property type="entry name" value="AUX_IAA"/>
</dbReference>
<evidence type="ECO:0000259" key="10">
    <source>
        <dbReference type="PROSITE" id="PS51745"/>
    </source>
</evidence>
<keyword evidence="7 8" id="KW-0927">Auxin signaling pathway</keyword>
<dbReference type="Gene3D" id="3.10.20.90">
    <property type="entry name" value="Phosphatidylinositol 3-kinase Catalytic Subunit, Chain A, domain 1"/>
    <property type="match status" value="1"/>
</dbReference>
<proteinExistence type="inferred from homology"/>
<evidence type="ECO:0000256" key="4">
    <source>
        <dbReference type="ARBA" id="ARBA00023015"/>
    </source>
</evidence>
<evidence type="ECO:0000256" key="7">
    <source>
        <dbReference type="ARBA" id="ARBA00023294"/>
    </source>
</evidence>
<dbReference type="PANTHER" id="PTHR31734:SF38">
    <property type="entry name" value="AUXIN-RESPONSIVE PROTEIN IAA29"/>
    <property type="match status" value="1"/>
</dbReference>
<comment type="caution">
    <text evidence="11">The sequence shown here is derived from an EMBL/GenBank/DDBJ whole genome shotgun (WGS) entry which is preliminary data.</text>
</comment>
<feature type="region of interest" description="Disordered" evidence="9">
    <location>
        <begin position="64"/>
        <end position="89"/>
    </location>
</feature>
<organism evidence="11 12">
    <name type="scientific">Stephania cephalantha</name>
    <dbReference type="NCBI Taxonomy" id="152367"/>
    <lineage>
        <taxon>Eukaryota</taxon>
        <taxon>Viridiplantae</taxon>
        <taxon>Streptophyta</taxon>
        <taxon>Embryophyta</taxon>
        <taxon>Tracheophyta</taxon>
        <taxon>Spermatophyta</taxon>
        <taxon>Magnoliopsida</taxon>
        <taxon>Ranunculales</taxon>
        <taxon>Menispermaceae</taxon>
        <taxon>Menispermoideae</taxon>
        <taxon>Cissampelideae</taxon>
        <taxon>Stephania</taxon>
    </lineage>
</organism>
<evidence type="ECO:0000256" key="3">
    <source>
        <dbReference type="ARBA" id="ARBA00022491"/>
    </source>
</evidence>
<keyword evidence="3 8" id="KW-0678">Repressor</keyword>
<evidence type="ECO:0000256" key="2">
    <source>
        <dbReference type="ARBA" id="ARBA00006728"/>
    </source>
</evidence>
<dbReference type="SUPFAM" id="SSF54277">
    <property type="entry name" value="CAD &amp; PB1 domains"/>
    <property type="match status" value="1"/>
</dbReference>
<comment type="function">
    <text evidence="8">Aux/IAA proteins are short-lived transcriptional factors that function as repressors of early auxin response genes at low auxin concentrations.</text>
</comment>
<keyword evidence="6 8" id="KW-0539">Nucleus</keyword>
<dbReference type="InterPro" id="IPR053793">
    <property type="entry name" value="PB1-like"/>
</dbReference>
<evidence type="ECO:0000313" key="11">
    <source>
        <dbReference type="EMBL" id="KAK9149612.1"/>
    </source>
</evidence>
<comment type="subcellular location">
    <subcellularLocation>
        <location evidence="1 8">Nucleus</location>
    </subcellularLocation>
</comment>
<dbReference type="GO" id="GO:0009734">
    <property type="term" value="P:auxin-activated signaling pathway"/>
    <property type="evidence" value="ECO:0007669"/>
    <property type="project" value="UniProtKB-UniRule"/>
</dbReference>
<evidence type="ECO:0000256" key="5">
    <source>
        <dbReference type="ARBA" id="ARBA00023163"/>
    </source>
</evidence>
<dbReference type="Pfam" id="PF02309">
    <property type="entry name" value="AUX_IAA"/>
    <property type="match status" value="1"/>
</dbReference>
<dbReference type="InterPro" id="IPR033389">
    <property type="entry name" value="AUX/IAA_dom"/>
</dbReference>
<evidence type="ECO:0000256" key="8">
    <source>
        <dbReference type="RuleBase" id="RU004549"/>
    </source>
</evidence>
<name>A0AAP0KE76_9MAGN</name>
<keyword evidence="4 8" id="KW-0805">Transcription regulation</keyword>
<reference evidence="11 12" key="1">
    <citation type="submission" date="2024-01" db="EMBL/GenBank/DDBJ databases">
        <title>Genome assemblies of Stephania.</title>
        <authorList>
            <person name="Yang L."/>
        </authorList>
    </citation>
    <scope>NUCLEOTIDE SEQUENCE [LARGE SCALE GENOMIC DNA]</scope>
    <source>
        <strain evidence="11">JXDWG</strain>
        <tissue evidence="11">Leaf</tissue>
    </source>
</reference>
<accession>A0AAP0KE76</accession>
<comment type="similarity">
    <text evidence="2 8">Belongs to the Aux/IAA family.</text>
</comment>
<sequence>MELELALSLSPAPMGTTRPFDLNCCAFESKETSECGVVGCKRGFHEAFVEDPKLGVKETLPLLQWNDKPNGEDEQKSPLKSPCSINQSDHGEGYGIVGWPPIKSWRKKHQNHQQQNQIGVRCRENRREVCGINDMVIHHKSMHVKVKMEGEAIGRKADISLHSSYQSLIATLRDMFGKCQIDMNNGHKDGTGYTLAYQDKEGDWLLVGDVPWQTFIQSVQRLKIQRNGN</sequence>
<dbReference type="EMBL" id="JBBNAG010000003">
    <property type="protein sequence ID" value="KAK9149612.1"/>
    <property type="molecule type" value="Genomic_DNA"/>
</dbReference>
<protein>
    <recommendedName>
        <fullName evidence="8">Auxin-responsive protein</fullName>
    </recommendedName>
</protein>
<dbReference type="Proteomes" id="UP001419268">
    <property type="component" value="Unassembled WGS sequence"/>
</dbReference>
<evidence type="ECO:0000256" key="1">
    <source>
        <dbReference type="ARBA" id="ARBA00004123"/>
    </source>
</evidence>
<dbReference type="GO" id="GO:0005634">
    <property type="term" value="C:nucleus"/>
    <property type="evidence" value="ECO:0007669"/>
    <property type="project" value="UniProtKB-SubCell"/>
</dbReference>
<dbReference type="PROSITE" id="PS51745">
    <property type="entry name" value="PB1"/>
    <property type="match status" value="1"/>
</dbReference>
<evidence type="ECO:0000313" key="12">
    <source>
        <dbReference type="Proteomes" id="UP001419268"/>
    </source>
</evidence>
<gene>
    <name evidence="11" type="ORF">Scep_008369</name>
</gene>
<keyword evidence="5 8" id="KW-0804">Transcription</keyword>
<keyword evidence="12" id="KW-1185">Reference proteome</keyword>
<evidence type="ECO:0000256" key="6">
    <source>
        <dbReference type="ARBA" id="ARBA00023242"/>
    </source>
</evidence>
<dbReference type="PANTHER" id="PTHR31734">
    <property type="entry name" value="AUXIN-RESPONSIVE PROTEIN IAA17"/>
    <property type="match status" value="1"/>
</dbReference>
<dbReference type="GO" id="GO:0006355">
    <property type="term" value="P:regulation of DNA-templated transcription"/>
    <property type="evidence" value="ECO:0007669"/>
    <property type="project" value="InterPro"/>
</dbReference>
<comment type="subunit">
    <text evidence="8">Homodimers and heterodimers.</text>
</comment>
<evidence type="ECO:0000256" key="9">
    <source>
        <dbReference type="SAM" id="MobiDB-lite"/>
    </source>
</evidence>